<dbReference type="STRING" id="416450.A0A1V6Q5X9"/>
<dbReference type="Proteomes" id="UP000191672">
    <property type="component" value="Unassembled WGS sequence"/>
</dbReference>
<organism evidence="2 3">
    <name type="scientific">Penicillium antarcticum</name>
    <dbReference type="NCBI Taxonomy" id="416450"/>
    <lineage>
        <taxon>Eukaryota</taxon>
        <taxon>Fungi</taxon>
        <taxon>Dikarya</taxon>
        <taxon>Ascomycota</taxon>
        <taxon>Pezizomycotina</taxon>
        <taxon>Eurotiomycetes</taxon>
        <taxon>Eurotiomycetidae</taxon>
        <taxon>Eurotiales</taxon>
        <taxon>Aspergillaceae</taxon>
        <taxon>Penicillium</taxon>
    </lineage>
</organism>
<keyword evidence="3" id="KW-1185">Reference proteome</keyword>
<dbReference type="EMBL" id="MDYN01000013">
    <property type="protein sequence ID" value="OQD84417.1"/>
    <property type="molecule type" value="Genomic_DNA"/>
</dbReference>
<feature type="compositionally biased region" description="Low complexity" evidence="1">
    <location>
        <begin position="50"/>
        <end position="62"/>
    </location>
</feature>
<dbReference type="AlphaFoldDB" id="A0A1V6Q5X9"/>
<gene>
    <name evidence="2" type="ORF">PENANT_c013G01535</name>
</gene>
<evidence type="ECO:0000256" key="1">
    <source>
        <dbReference type="SAM" id="MobiDB-lite"/>
    </source>
</evidence>
<accession>A0A1V6Q5X9</accession>
<evidence type="ECO:0000313" key="2">
    <source>
        <dbReference type="EMBL" id="OQD84417.1"/>
    </source>
</evidence>
<proteinExistence type="predicted"/>
<name>A0A1V6Q5X9_9EURO</name>
<reference evidence="3" key="1">
    <citation type="journal article" date="2017" name="Nat. Microbiol.">
        <title>Global analysis of biosynthetic gene clusters reveals vast potential of secondary metabolite production in Penicillium species.</title>
        <authorList>
            <person name="Nielsen J.C."/>
            <person name="Grijseels S."/>
            <person name="Prigent S."/>
            <person name="Ji B."/>
            <person name="Dainat J."/>
            <person name="Nielsen K.F."/>
            <person name="Frisvad J.C."/>
            <person name="Workman M."/>
            <person name="Nielsen J."/>
        </authorList>
    </citation>
    <scope>NUCLEOTIDE SEQUENCE [LARGE SCALE GENOMIC DNA]</scope>
    <source>
        <strain evidence="3">IBT 31811</strain>
    </source>
</reference>
<evidence type="ECO:0000313" key="3">
    <source>
        <dbReference type="Proteomes" id="UP000191672"/>
    </source>
</evidence>
<sequence>MGEEMPDAKRDVAVYEALRDNVLRKYNRRFQEALSLEGSKPLHSGRHDPSMLGSSISSSSLSNEQLHQHHDSAFLGIPGSYTSVHDAITQYPNAEINPSTSDATTFTWDLFNDDTLWNMEAGLNEYAYGDPPATLYSDDPFDLHMFQ</sequence>
<feature type="region of interest" description="Disordered" evidence="1">
    <location>
        <begin position="39"/>
        <end position="69"/>
    </location>
</feature>
<comment type="caution">
    <text evidence="2">The sequence shown here is derived from an EMBL/GenBank/DDBJ whole genome shotgun (WGS) entry which is preliminary data.</text>
</comment>
<protein>
    <submittedName>
        <fullName evidence="2">Uncharacterized protein</fullName>
    </submittedName>
</protein>